<dbReference type="RefSeq" id="WP_136901154.1">
    <property type="nucleotide sequence ID" value="NZ_SUME01000003.1"/>
</dbReference>
<evidence type="ECO:0000313" key="3">
    <source>
        <dbReference type="Proteomes" id="UP000306808"/>
    </source>
</evidence>
<protein>
    <submittedName>
        <fullName evidence="2">Uncharacterized protein</fullName>
    </submittedName>
</protein>
<keyword evidence="1" id="KW-0812">Transmembrane</keyword>
<keyword evidence="1" id="KW-1133">Transmembrane helix</keyword>
<sequence>MAKRVTALKCPQCGSVKKQAIKEDHYICNNCDTEYFLDNDDININVNHKHSGIDRSPAKPIDPKKAAIIAIGIAVVFFAFVINLMFSNDSNSNATANSPNYSDRIYDQMAYSDKNGNPIILLSVERSYRGDSNTADETILVFYDPINKKVLGQQSPSTKWADSPTLYYRTFSDGKIYLIPDKTSRLYTVDTHAHKLVDVTDQIFNPVQAFSSGIATLDFAMNNFGDCLQVMTNDGKEFYYYPLADKAYIQDDREFKTDSEKLTSVPVGAQEQPHFIFSEKSSEYEEPIQLIKYWIKEKDGFPTRLAFSPTWGSTMNVVNGKAIHRKKLFPGYLERITRFEDISPERMYFEPEIVYNKDNKLYIKTLPNANPENKPLLQKIDTESGEVLWTYKLSDRYVNLNRVSVFQNGIGFYISNTGPDRKAMYILLSDKDGQPMNEVDLNLNF</sequence>
<organism evidence="2 3">
    <name type="scientific">Sphingobacterium olei</name>
    <dbReference type="NCBI Taxonomy" id="2571155"/>
    <lineage>
        <taxon>Bacteria</taxon>
        <taxon>Pseudomonadati</taxon>
        <taxon>Bacteroidota</taxon>
        <taxon>Sphingobacteriia</taxon>
        <taxon>Sphingobacteriales</taxon>
        <taxon>Sphingobacteriaceae</taxon>
        <taxon>Sphingobacterium</taxon>
    </lineage>
</organism>
<comment type="caution">
    <text evidence="2">The sequence shown here is derived from an EMBL/GenBank/DDBJ whole genome shotgun (WGS) entry which is preliminary data.</text>
</comment>
<gene>
    <name evidence="2" type="ORF">FAZ15_09975</name>
</gene>
<proteinExistence type="predicted"/>
<keyword evidence="1" id="KW-0472">Membrane</keyword>
<name>A0A4V5MNH1_9SPHI</name>
<reference evidence="2 3" key="1">
    <citation type="submission" date="2019-04" db="EMBL/GenBank/DDBJ databases">
        <title>Sphingobacterium olei sp. nov., isolated from oil-contaminated soil.</title>
        <authorList>
            <person name="Liu B."/>
        </authorList>
    </citation>
    <scope>NUCLEOTIDE SEQUENCE [LARGE SCALE GENOMIC DNA]</scope>
    <source>
        <strain evidence="2 3">HAL-9</strain>
    </source>
</reference>
<dbReference type="EMBL" id="SUME01000003">
    <property type="protein sequence ID" value="TJZ61508.1"/>
    <property type="molecule type" value="Genomic_DNA"/>
</dbReference>
<accession>A0A4V5MNH1</accession>
<dbReference type="AlphaFoldDB" id="A0A4V5MNH1"/>
<evidence type="ECO:0000256" key="1">
    <source>
        <dbReference type="SAM" id="Phobius"/>
    </source>
</evidence>
<evidence type="ECO:0000313" key="2">
    <source>
        <dbReference type="EMBL" id="TJZ61508.1"/>
    </source>
</evidence>
<dbReference type="OrthoDB" id="7063564at2"/>
<feature type="transmembrane region" description="Helical" evidence="1">
    <location>
        <begin position="66"/>
        <end position="86"/>
    </location>
</feature>
<dbReference type="Proteomes" id="UP000306808">
    <property type="component" value="Unassembled WGS sequence"/>
</dbReference>
<keyword evidence="3" id="KW-1185">Reference proteome</keyword>